<evidence type="ECO:0000313" key="2">
    <source>
        <dbReference type="Proteomes" id="UP000826195"/>
    </source>
</evidence>
<evidence type="ECO:0000313" key="1">
    <source>
        <dbReference type="EMBL" id="KAH0560837.1"/>
    </source>
</evidence>
<dbReference type="EMBL" id="JAHXZJ010000374">
    <property type="protein sequence ID" value="KAH0560837.1"/>
    <property type="molecule type" value="Genomic_DNA"/>
</dbReference>
<organism evidence="1 2">
    <name type="scientific">Cotesia glomerata</name>
    <name type="common">Lepidopteran parasitic wasp</name>
    <name type="synonym">Apanteles glomeratus</name>
    <dbReference type="NCBI Taxonomy" id="32391"/>
    <lineage>
        <taxon>Eukaryota</taxon>
        <taxon>Metazoa</taxon>
        <taxon>Ecdysozoa</taxon>
        <taxon>Arthropoda</taxon>
        <taxon>Hexapoda</taxon>
        <taxon>Insecta</taxon>
        <taxon>Pterygota</taxon>
        <taxon>Neoptera</taxon>
        <taxon>Endopterygota</taxon>
        <taxon>Hymenoptera</taxon>
        <taxon>Apocrita</taxon>
        <taxon>Ichneumonoidea</taxon>
        <taxon>Braconidae</taxon>
        <taxon>Microgastrinae</taxon>
        <taxon>Cotesia</taxon>
    </lineage>
</organism>
<dbReference type="Proteomes" id="UP000826195">
    <property type="component" value="Unassembled WGS sequence"/>
</dbReference>
<proteinExistence type="predicted"/>
<protein>
    <submittedName>
        <fullName evidence="1">Uncharacterized protein</fullName>
    </submittedName>
</protein>
<gene>
    <name evidence="1" type="ORF">KQX54_009059</name>
</gene>
<reference evidence="1 2" key="1">
    <citation type="journal article" date="2021" name="J. Hered.">
        <title>A chromosome-level genome assembly of the parasitoid wasp, Cotesia glomerata (Hymenoptera: Braconidae).</title>
        <authorList>
            <person name="Pinto B.J."/>
            <person name="Weis J.J."/>
            <person name="Gamble T."/>
            <person name="Ode P.J."/>
            <person name="Paul R."/>
            <person name="Zaspel J.M."/>
        </authorList>
    </citation>
    <scope>NUCLEOTIDE SEQUENCE [LARGE SCALE GENOMIC DNA]</scope>
    <source>
        <strain evidence="1">CgM1</strain>
    </source>
</reference>
<comment type="caution">
    <text evidence="1">The sequence shown here is derived from an EMBL/GenBank/DDBJ whole genome shotgun (WGS) entry which is preliminary data.</text>
</comment>
<name>A0AAV7IVT4_COTGL</name>
<accession>A0AAV7IVT4</accession>
<sequence>MAVGVWAWKEKETFSNLSRLTNVALDPAFILILVGKYLYTLKLYVYIDLPNPPLADHEGLNGKTEFPGTRLSFNTYSHQLPSRNKLPFSSFPLATTNAQTVCVPQIDKDPMYN</sequence>
<keyword evidence="2" id="KW-1185">Reference proteome</keyword>
<dbReference type="AlphaFoldDB" id="A0AAV7IVT4"/>